<comment type="caution">
    <text evidence="2">The sequence shown here is derived from an EMBL/GenBank/DDBJ whole genome shotgun (WGS) entry which is preliminary data.</text>
</comment>
<keyword evidence="1" id="KW-1133">Transmembrane helix</keyword>
<proteinExistence type="predicted"/>
<gene>
    <name evidence="2" type="ORF">OUY24_23195</name>
</gene>
<organism evidence="2 3">
    <name type="scientific">Nonomuraea ferruginea</name>
    <dbReference type="NCBI Taxonomy" id="46174"/>
    <lineage>
        <taxon>Bacteria</taxon>
        <taxon>Bacillati</taxon>
        <taxon>Actinomycetota</taxon>
        <taxon>Actinomycetes</taxon>
        <taxon>Streptosporangiales</taxon>
        <taxon>Streptosporangiaceae</taxon>
        <taxon>Nonomuraea</taxon>
    </lineage>
</organism>
<name>A0ABT4T211_9ACTN</name>
<sequence>MAEARAGSRGYAAGITLAGAVLALCAVLPWSGVRASSAIIGGAITGDTRGIDDLLGVYALLAGVAAIGCGITGMLARPRLAAVAAVPGALAMLALVMFVSSPRGPADRVSLDVGELLSVEPVIRYGWYAALASAFAVVLLAVLTLVRRV</sequence>
<keyword evidence="1" id="KW-0472">Membrane</keyword>
<feature type="transmembrane region" description="Helical" evidence="1">
    <location>
        <begin position="125"/>
        <end position="146"/>
    </location>
</feature>
<evidence type="ECO:0000313" key="2">
    <source>
        <dbReference type="EMBL" id="MDA0643546.1"/>
    </source>
</evidence>
<keyword evidence="1" id="KW-0812">Transmembrane</keyword>
<evidence type="ECO:0000256" key="1">
    <source>
        <dbReference type="SAM" id="Phobius"/>
    </source>
</evidence>
<evidence type="ECO:0000313" key="3">
    <source>
        <dbReference type="Proteomes" id="UP001212498"/>
    </source>
</evidence>
<keyword evidence="3" id="KW-1185">Reference proteome</keyword>
<dbReference type="RefSeq" id="WP_271277787.1">
    <property type="nucleotide sequence ID" value="NZ_BAABFD010000014.1"/>
</dbReference>
<accession>A0ABT4T211</accession>
<dbReference type="EMBL" id="JAPNUD010000069">
    <property type="protein sequence ID" value="MDA0643546.1"/>
    <property type="molecule type" value="Genomic_DNA"/>
</dbReference>
<reference evidence="2 3" key="1">
    <citation type="submission" date="2022-11" db="EMBL/GenBank/DDBJ databases">
        <title>Nonomuraea corallina sp. nov., a new species of the genus Nonomuraea isolated from sea side sediment in Thai sea.</title>
        <authorList>
            <person name="Ngamcharungchit C."/>
            <person name="Matsumoto A."/>
            <person name="Suriyachadkun C."/>
            <person name="Panbangred W."/>
            <person name="Inahashi Y."/>
            <person name="Intra B."/>
        </authorList>
    </citation>
    <scope>NUCLEOTIDE SEQUENCE [LARGE SCALE GENOMIC DNA]</scope>
    <source>
        <strain evidence="2 3">DSM 43553</strain>
    </source>
</reference>
<dbReference type="Proteomes" id="UP001212498">
    <property type="component" value="Unassembled WGS sequence"/>
</dbReference>
<feature type="transmembrane region" description="Helical" evidence="1">
    <location>
        <begin position="80"/>
        <end position="100"/>
    </location>
</feature>
<protein>
    <submittedName>
        <fullName evidence="2">Uncharacterized protein</fullName>
    </submittedName>
</protein>
<feature type="transmembrane region" description="Helical" evidence="1">
    <location>
        <begin position="54"/>
        <end position="73"/>
    </location>
</feature>